<dbReference type="Proteomes" id="UP000477680">
    <property type="component" value="Chromosome"/>
</dbReference>
<name>A0A6C0U5P4_9GAMM</name>
<dbReference type="EMBL" id="CP048711">
    <property type="protein sequence ID" value="QIB65725.1"/>
    <property type="molecule type" value="Genomic_DNA"/>
</dbReference>
<reference evidence="1 2" key="1">
    <citation type="submission" date="2020-02" db="EMBL/GenBank/DDBJ databases">
        <title>Genome sequencing for Kineobactrum sp. M2.</title>
        <authorList>
            <person name="Park S.-J."/>
        </authorList>
    </citation>
    <scope>NUCLEOTIDE SEQUENCE [LARGE SCALE GENOMIC DNA]</scope>
    <source>
        <strain evidence="1 2">M2</strain>
    </source>
</reference>
<evidence type="ECO:0000313" key="1">
    <source>
        <dbReference type="EMBL" id="QIB65725.1"/>
    </source>
</evidence>
<dbReference type="RefSeq" id="WP_163495124.1">
    <property type="nucleotide sequence ID" value="NZ_CP048711.1"/>
</dbReference>
<keyword evidence="2" id="KW-1185">Reference proteome</keyword>
<organism evidence="1 2">
    <name type="scientific">Kineobactrum salinum</name>
    <dbReference type="NCBI Taxonomy" id="2708301"/>
    <lineage>
        <taxon>Bacteria</taxon>
        <taxon>Pseudomonadati</taxon>
        <taxon>Pseudomonadota</taxon>
        <taxon>Gammaproteobacteria</taxon>
        <taxon>Cellvibrionales</taxon>
        <taxon>Halieaceae</taxon>
        <taxon>Kineobactrum</taxon>
    </lineage>
</organism>
<proteinExistence type="predicted"/>
<dbReference type="KEGG" id="kim:G3T16_10165"/>
<accession>A0A6C0U5P4</accession>
<dbReference type="Pfam" id="PF09720">
    <property type="entry name" value="Unstab_antitox"/>
    <property type="match status" value="1"/>
</dbReference>
<sequence length="78" mass="8458">MSTAELETLRNAALSLTEQERAKLASDLMASLDGPSEGDVAEAWDIEICRRINEIESGKAELLDLDEVLARAKSRIGA</sequence>
<protein>
    <submittedName>
        <fullName evidence="1">Addiction module protein</fullName>
    </submittedName>
</protein>
<dbReference type="InterPro" id="IPR013406">
    <property type="entry name" value="CHP02574_addiction_mod"/>
</dbReference>
<dbReference type="AlphaFoldDB" id="A0A6C0U5P4"/>
<dbReference type="NCBIfam" id="TIGR02574">
    <property type="entry name" value="stabl_TIGR02574"/>
    <property type="match status" value="1"/>
</dbReference>
<evidence type="ECO:0000313" key="2">
    <source>
        <dbReference type="Proteomes" id="UP000477680"/>
    </source>
</evidence>
<gene>
    <name evidence="1" type="ORF">G3T16_10165</name>
</gene>